<sequence>MRKSEIDSLGFESGRITGFIPRFRSIDDDWERYTDALVALAERGVVAQEKGQSLYGLYCQDLNEWLIELYFEQKRYDQIEAHCTPSGEVSFGPIGQGRLAVLERFLAIGEGARVRRIWRAHMGCLKATFWWYIAERNAQFRKSKNIGSSEQRQRCDYEKLISGIPDMKRELLDLMAAFRETATRTGASETELAGIDADIAAIEAEARPRPNRKADPRKMDEDLFWNLVEEGRTDQSIGERIETLPERLAAFKATAIRDFDKILRNLEARAYRWDLWALAYLLQGGCSDDAFADFRGWLILQGRDVFEATIADPDGFDVSLHQGVASGINGLHDAAPLAYEMRQGTAMKPVPLKLMNVAGPEIAEEDFASALPRIAGLMER</sequence>
<proteinExistence type="predicted"/>
<gene>
    <name evidence="2" type="ORF">SAMN05421665_0552</name>
</gene>
<name>A0A1R3WIY1_9RHOB</name>
<accession>A0A1R3WIY1</accession>
<reference evidence="3" key="1">
    <citation type="submission" date="2017-01" db="EMBL/GenBank/DDBJ databases">
        <authorList>
            <person name="Varghese N."/>
            <person name="Submissions S."/>
        </authorList>
    </citation>
    <scope>NUCLEOTIDE SEQUENCE [LARGE SCALE GENOMIC DNA]</scope>
    <source>
        <strain evidence="3">DSM 29591</strain>
    </source>
</reference>
<dbReference type="STRING" id="287098.SAMN05421665_0552"/>
<keyword evidence="3" id="KW-1185">Reference proteome</keyword>
<dbReference type="RefSeq" id="WP_076658268.1">
    <property type="nucleotide sequence ID" value="NZ_FTPR01000001.1"/>
</dbReference>
<dbReference type="EMBL" id="FTPR01000001">
    <property type="protein sequence ID" value="SIT77356.1"/>
    <property type="molecule type" value="Genomic_DNA"/>
</dbReference>
<dbReference type="AlphaFoldDB" id="A0A1R3WIY1"/>
<evidence type="ECO:0000313" key="3">
    <source>
        <dbReference type="Proteomes" id="UP000186997"/>
    </source>
</evidence>
<dbReference type="Pfam" id="PF14024">
    <property type="entry name" value="DUF4240"/>
    <property type="match status" value="1"/>
</dbReference>
<protein>
    <recommendedName>
        <fullName evidence="1">DUF4240 domain-containing protein</fullName>
    </recommendedName>
</protein>
<dbReference type="InterPro" id="IPR025334">
    <property type="entry name" value="DUF4240"/>
</dbReference>
<organism evidence="2 3">
    <name type="scientific">Yoonia rosea</name>
    <dbReference type="NCBI Taxonomy" id="287098"/>
    <lineage>
        <taxon>Bacteria</taxon>
        <taxon>Pseudomonadati</taxon>
        <taxon>Pseudomonadota</taxon>
        <taxon>Alphaproteobacteria</taxon>
        <taxon>Rhodobacterales</taxon>
        <taxon>Paracoccaceae</taxon>
        <taxon>Yoonia</taxon>
    </lineage>
</organism>
<dbReference type="Proteomes" id="UP000186997">
    <property type="component" value="Unassembled WGS sequence"/>
</dbReference>
<evidence type="ECO:0000259" key="1">
    <source>
        <dbReference type="Pfam" id="PF14024"/>
    </source>
</evidence>
<evidence type="ECO:0000313" key="2">
    <source>
        <dbReference type="EMBL" id="SIT77356.1"/>
    </source>
</evidence>
<dbReference type="OrthoDB" id="6200718at2"/>
<feature type="domain" description="DUF4240" evidence="1">
    <location>
        <begin position="219"/>
        <end position="317"/>
    </location>
</feature>